<proteinExistence type="predicted"/>
<protein>
    <submittedName>
        <fullName evidence="1">Uncharacterized protein</fullName>
    </submittedName>
</protein>
<dbReference type="EMBL" id="GBRH01169732">
    <property type="protein sequence ID" value="JAE28164.1"/>
    <property type="molecule type" value="Transcribed_RNA"/>
</dbReference>
<reference evidence="1" key="1">
    <citation type="submission" date="2014-09" db="EMBL/GenBank/DDBJ databases">
        <authorList>
            <person name="Magalhaes I.L.F."/>
            <person name="Oliveira U."/>
            <person name="Santos F.R."/>
            <person name="Vidigal T.H.D.A."/>
            <person name="Brescovit A.D."/>
            <person name="Santos A.J."/>
        </authorList>
    </citation>
    <scope>NUCLEOTIDE SEQUENCE</scope>
    <source>
        <tissue evidence="1">Shoot tissue taken approximately 20 cm above the soil surface</tissue>
    </source>
</reference>
<dbReference type="AlphaFoldDB" id="A0A0A9GX93"/>
<reference evidence="1" key="2">
    <citation type="journal article" date="2015" name="Data Brief">
        <title>Shoot transcriptome of the giant reed, Arundo donax.</title>
        <authorList>
            <person name="Barrero R.A."/>
            <person name="Guerrero F.D."/>
            <person name="Moolhuijzen P."/>
            <person name="Goolsby J.A."/>
            <person name="Tidwell J."/>
            <person name="Bellgard S.E."/>
            <person name="Bellgard M.I."/>
        </authorList>
    </citation>
    <scope>NUCLEOTIDE SEQUENCE</scope>
    <source>
        <tissue evidence="1">Shoot tissue taken approximately 20 cm above the soil surface</tissue>
    </source>
</reference>
<accession>A0A0A9GX93</accession>
<organism evidence="1">
    <name type="scientific">Arundo donax</name>
    <name type="common">Giant reed</name>
    <name type="synonym">Donax arundinaceus</name>
    <dbReference type="NCBI Taxonomy" id="35708"/>
    <lineage>
        <taxon>Eukaryota</taxon>
        <taxon>Viridiplantae</taxon>
        <taxon>Streptophyta</taxon>
        <taxon>Embryophyta</taxon>
        <taxon>Tracheophyta</taxon>
        <taxon>Spermatophyta</taxon>
        <taxon>Magnoliopsida</taxon>
        <taxon>Liliopsida</taxon>
        <taxon>Poales</taxon>
        <taxon>Poaceae</taxon>
        <taxon>PACMAD clade</taxon>
        <taxon>Arundinoideae</taxon>
        <taxon>Arundineae</taxon>
        <taxon>Arundo</taxon>
    </lineage>
</organism>
<name>A0A0A9GX93_ARUDO</name>
<evidence type="ECO:0000313" key="1">
    <source>
        <dbReference type="EMBL" id="JAE28164.1"/>
    </source>
</evidence>
<sequence length="23" mass="2580">MILSDTESPTDNPFMLDAIISLR</sequence>